<dbReference type="OrthoDB" id="2287985at2"/>
<dbReference type="RefSeq" id="WP_130852004.1">
    <property type="nucleotide sequence ID" value="NZ_UYIG01000130.1"/>
</dbReference>
<gene>
    <name evidence="2" type="ORF">MUDAN_MDHGFNIF_00785</name>
</gene>
<evidence type="ECO:0000313" key="3">
    <source>
        <dbReference type="Proteomes" id="UP000289996"/>
    </source>
</evidence>
<feature type="chain" id="PRO_5024879491" description="Extracellular protein" evidence="1">
    <location>
        <begin position="27"/>
        <end position="454"/>
    </location>
</feature>
<accession>A0A660E095</accession>
<reference evidence="2 3" key="1">
    <citation type="submission" date="2018-11" db="EMBL/GenBank/DDBJ databases">
        <authorList>
            <person name="Wuyts S."/>
        </authorList>
    </citation>
    <scope>NUCLEOTIDE SEQUENCE [LARGE SCALE GENOMIC DNA]</scope>
    <source>
        <strain evidence="2">Lactobacillus mudanjiangensis AMBF249</strain>
    </source>
</reference>
<dbReference type="EMBL" id="UYIG01000130">
    <property type="protein sequence ID" value="VDG29103.1"/>
    <property type="molecule type" value="Genomic_DNA"/>
</dbReference>
<keyword evidence="3" id="KW-1185">Reference proteome</keyword>
<sequence length="454" mass="51891">MINKQWMKVAALTMVGITLLPLGAEATTVNIQTKTPKKLNTISITKKWFRPRGKPYDSAMLSGGNAEYQGITEKGINYTFSRYGFLADGKPIYGTHGSYHKIKYIGKYGEPQGVVMYKKYMYIQMTFRHNGNKRKGRIVRYDLSKLDKLINKNGKHDKIVRALQKARKYMYTLSSSKSKQTKLQHAAHKHLSSYNYKVYSAVKLGPKFYTGHGQSFSFNPHDKHLYNAAYSLKSDSQKKSHPFKFQKISLTKLKPVKTWKLNIRVRGTEPFLLVFHHQVTKRYLQMHNLTFDKAGNFYFTDTRKGKLISNKKAITKRMGEYTKKPGYKPGSGSGKYKNSYGKDTLIYRGKFNKKGTKVSSISLVQEITHAIGSQDQGLAYSGSNNKLFLIYDNAFMSIPVKKLNHKMSLKTLNFTVLNSDVRRESEGMGIRSDGKGYLVMNRFAEATKSDKKVR</sequence>
<name>A0A660E095_9LACO</name>
<dbReference type="AlphaFoldDB" id="A0A660E095"/>
<feature type="signal peptide" evidence="1">
    <location>
        <begin position="1"/>
        <end position="26"/>
    </location>
</feature>
<evidence type="ECO:0008006" key="4">
    <source>
        <dbReference type="Google" id="ProtNLM"/>
    </source>
</evidence>
<organism evidence="2 3">
    <name type="scientific">Lactiplantibacillus mudanjiangensis</name>
    <dbReference type="NCBI Taxonomy" id="1296538"/>
    <lineage>
        <taxon>Bacteria</taxon>
        <taxon>Bacillati</taxon>
        <taxon>Bacillota</taxon>
        <taxon>Bacilli</taxon>
        <taxon>Lactobacillales</taxon>
        <taxon>Lactobacillaceae</taxon>
        <taxon>Lactiplantibacillus</taxon>
    </lineage>
</organism>
<evidence type="ECO:0000313" key="2">
    <source>
        <dbReference type="EMBL" id="VDG29103.1"/>
    </source>
</evidence>
<dbReference type="Proteomes" id="UP000289996">
    <property type="component" value="Unassembled WGS sequence"/>
</dbReference>
<keyword evidence="1" id="KW-0732">Signal</keyword>
<evidence type="ECO:0000256" key="1">
    <source>
        <dbReference type="SAM" id="SignalP"/>
    </source>
</evidence>
<proteinExistence type="predicted"/>
<protein>
    <recommendedName>
        <fullName evidence="4">Extracellular protein</fullName>
    </recommendedName>
</protein>